<organism evidence="2 3">
    <name type="scientific">Diploptera punctata</name>
    <name type="common">Pacific beetle cockroach</name>
    <dbReference type="NCBI Taxonomy" id="6984"/>
    <lineage>
        <taxon>Eukaryota</taxon>
        <taxon>Metazoa</taxon>
        <taxon>Ecdysozoa</taxon>
        <taxon>Arthropoda</taxon>
        <taxon>Hexapoda</taxon>
        <taxon>Insecta</taxon>
        <taxon>Pterygota</taxon>
        <taxon>Neoptera</taxon>
        <taxon>Polyneoptera</taxon>
        <taxon>Dictyoptera</taxon>
        <taxon>Blattodea</taxon>
        <taxon>Blaberoidea</taxon>
        <taxon>Blaberidae</taxon>
        <taxon>Diplopterinae</taxon>
        <taxon>Diploptera</taxon>
    </lineage>
</organism>
<feature type="region of interest" description="Disordered" evidence="1">
    <location>
        <begin position="1386"/>
        <end position="1406"/>
    </location>
</feature>
<keyword evidence="3" id="KW-1185">Reference proteome</keyword>
<feature type="compositionally biased region" description="Polar residues" evidence="1">
    <location>
        <begin position="1394"/>
        <end position="1406"/>
    </location>
</feature>
<feature type="region of interest" description="Disordered" evidence="1">
    <location>
        <begin position="459"/>
        <end position="484"/>
    </location>
</feature>
<feature type="compositionally biased region" description="Polar residues" evidence="1">
    <location>
        <begin position="1361"/>
        <end position="1371"/>
    </location>
</feature>
<feature type="compositionally biased region" description="Basic and acidic residues" evidence="1">
    <location>
        <begin position="413"/>
        <end position="424"/>
    </location>
</feature>
<feature type="region of interest" description="Disordered" evidence="1">
    <location>
        <begin position="912"/>
        <end position="943"/>
    </location>
</feature>
<reference evidence="2" key="1">
    <citation type="journal article" date="2023" name="IScience">
        <title>Live-bearing cockroach genome reveals convergent evolutionary mechanisms linked to viviparity in insects and beyond.</title>
        <authorList>
            <person name="Fouks B."/>
            <person name="Harrison M.C."/>
            <person name="Mikhailova A.A."/>
            <person name="Marchal E."/>
            <person name="English S."/>
            <person name="Carruthers M."/>
            <person name="Jennings E.C."/>
            <person name="Chiamaka E.L."/>
            <person name="Frigard R.A."/>
            <person name="Pippel M."/>
            <person name="Attardo G.M."/>
            <person name="Benoit J.B."/>
            <person name="Bornberg-Bauer E."/>
            <person name="Tobe S.S."/>
        </authorList>
    </citation>
    <scope>NUCLEOTIDE SEQUENCE</scope>
    <source>
        <strain evidence="2">Stay&amp;Tobe</strain>
    </source>
</reference>
<comment type="caution">
    <text evidence="2">The sequence shown here is derived from an EMBL/GenBank/DDBJ whole genome shotgun (WGS) entry which is preliminary data.</text>
</comment>
<proteinExistence type="predicted"/>
<feature type="non-terminal residue" evidence="2">
    <location>
        <position position="1406"/>
    </location>
</feature>
<gene>
    <name evidence="2" type="ORF">L9F63_003716</name>
</gene>
<evidence type="ECO:0000313" key="3">
    <source>
        <dbReference type="Proteomes" id="UP001233999"/>
    </source>
</evidence>
<dbReference type="EMBL" id="JASPKZ010007833">
    <property type="protein sequence ID" value="KAJ9581963.1"/>
    <property type="molecule type" value="Genomic_DNA"/>
</dbReference>
<feature type="region of interest" description="Disordered" evidence="1">
    <location>
        <begin position="1066"/>
        <end position="1102"/>
    </location>
</feature>
<feature type="region of interest" description="Disordered" evidence="1">
    <location>
        <begin position="1337"/>
        <end position="1371"/>
    </location>
</feature>
<accession>A0AAD7ZLA3</accession>
<feature type="region of interest" description="Disordered" evidence="1">
    <location>
        <begin position="398"/>
        <end position="428"/>
    </location>
</feature>
<protein>
    <submittedName>
        <fullName evidence="2">Uncharacterized protein</fullName>
    </submittedName>
</protein>
<evidence type="ECO:0000313" key="2">
    <source>
        <dbReference type="EMBL" id="KAJ9581963.1"/>
    </source>
</evidence>
<feature type="compositionally biased region" description="Acidic residues" evidence="1">
    <location>
        <begin position="1089"/>
        <end position="1098"/>
    </location>
</feature>
<feature type="compositionally biased region" description="Basic and acidic residues" evidence="1">
    <location>
        <begin position="1337"/>
        <end position="1357"/>
    </location>
</feature>
<sequence length="1406" mass="160644">LQGSRSPGLYTQHIPKIRTHQELRLLLTPPPDFRTDDFRISENTARRTSHPDDYRYLQPLGDENYLHTSQYPEPIYVKNTRSDIIKTLTHEDYIQSLQYPEPLDTPTLPKPYYIKNKRSHEKESFKRSEEPNEEKDCYNRCIAPPSDLIGIPLEKEIKKAERNNSDIHTIKIEGRINSKTLIKSKACSLSKLNITNVIVSDCSDREFTERLYQSEQEVDDLYTNDNYSEESDGGSEDFYTDVNLDNTSEEEDGRVLDCKENIEKYCDKNKNSGSQENIFGNSDNNQEFKEESINKNADSNVDNITKIEHGKDNITNLERQLEDESKPERTRYRKHNEQRSSKINVENCNNKSFKEKGILESNLGRQQKSAHSTTKDNYECFLGLRAKIIRNYLSQEEDEEENCEYQVNNNNKNNKDDNKDEDTHIIPFDARPVKEKAAKFQEISNNIYDRIANERQIISDRKRNTSNDRKSNLEDDKYKQKQKSCDKINIARTFSADSGNLSLSEAELSNRQDKEDNKANNGNARLIYNYMRGKPKRSESLREVKSENRNILSNRNNNSRPNKVKTTFTRNSYDLNPARAKSLDYLSTSIVEENTTTTPKHEDKCSSVTTCRNISSILKSNDYKDALSANKKINNDVTESNKISEISKNITEGELSVKDSTSKIEEVKDNSSKELLKEENMSRRPQVLKITDSATTSSPPKCLNGERKDTSGYGVIRQRTPDIGPTSEENTNVTRKMKTIFEGTPPVCNEKEEKSEDVEDKCEKISTAKPMLIATLSVEDGEDTLKKPNTKKESSSVQEFNSQTLPANKPAFRAFSCNAKENLSDINKSVPEFLNVSKKKTNSKDKIPTMERDYKVAAFDGLLQYLQDYRHGLRELLVNNNVVIIEPVRQSKVKLEDKKYAARKSSSESTCRITGATIKSNSVSSNPAPGSNTLPRQQKSQQPVLRRHFFYHPKRTNRELLDEELPDPDKVRNAREMFERTLKMKTPSGETFKIAVNAKCEHEKPPAKSVNDRKYDNTNANKAKRKYLTVDTVFRHNILQKKWTDTGSLSSGVSSDLSCYDTDLESPCSRGDNFSRNSNHKEEMPDIFSSDDNEYADDSDSKHCYLDDGDEGHYVSPEVLEKIRACGTTVTYYGGQVISSSNGPVRSPMTLAIMNEIRNSKTSVKNGKEIRIMKDEYVGMKFRLVKSNSCSSRLELAGTEDEGNFRDDWCSTEDKLEDCKVNDEPTIVKCEPKQSAIEANQREESKLSTIEEKTQEEKMSTIEALDSAFKRRDEVSAMFGKPNMYENFQKGGASRLCFSPDKVKLIEKGSNVFDDMEFEEFEIADDSLNIIEEDKKVENQKNEETGSAHDVVEKSKELPLNASTNSNEDVQMTTWASRSVLFDFRNSESDSTHLPRQNQDCSQSTC</sequence>
<evidence type="ECO:0000256" key="1">
    <source>
        <dbReference type="SAM" id="MobiDB-lite"/>
    </source>
</evidence>
<dbReference type="Proteomes" id="UP001233999">
    <property type="component" value="Unassembled WGS sequence"/>
</dbReference>
<reference evidence="2" key="2">
    <citation type="submission" date="2023-05" db="EMBL/GenBank/DDBJ databases">
        <authorList>
            <person name="Fouks B."/>
        </authorList>
    </citation>
    <scope>NUCLEOTIDE SEQUENCE</scope>
    <source>
        <strain evidence="2">Stay&amp;Tobe</strain>
        <tissue evidence="2">Testes</tissue>
    </source>
</reference>
<name>A0AAD7ZLA3_DIPPU</name>